<accession>A0A917EWE7</accession>
<dbReference type="SUPFAM" id="SSF46785">
    <property type="entry name" value="Winged helix' DNA-binding domain"/>
    <property type="match status" value="1"/>
</dbReference>
<dbReference type="InterPro" id="IPR036388">
    <property type="entry name" value="WH-like_DNA-bd_sf"/>
</dbReference>
<proteinExistence type="predicted"/>
<dbReference type="EMBL" id="BMGP01000002">
    <property type="protein sequence ID" value="GGF21589.1"/>
    <property type="molecule type" value="Genomic_DNA"/>
</dbReference>
<sequence>MDPSTHYASGYLLTKIGQLTSARFAERLETLGIRPKHFGLLLAVNSMPPGPQTALGQALGVVPSAIVTMLDDLEERNAVARVADPTSRRSFVIELTAVGRELLNDAARLGDEVDAELLGSLDMDARAALQRTLERVATQNGLIAAAK</sequence>
<dbReference type="SMART" id="SM00347">
    <property type="entry name" value="HTH_MARR"/>
    <property type="match status" value="1"/>
</dbReference>
<dbReference type="PANTHER" id="PTHR33164">
    <property type="entry name" value="TRANSCRIPTIONAL REGULATOR, MARR FAMILY"/>
    <property type="match status" value="1"/>
</dbReference>
<feature type="domain" description="HTH marR-type" evidence="1">
    <location>
        <begin position="9"/>
        <end position="138"/>
    </location>
</feature>
<dbReference type="Pfam" id="PF01047">
    <property type="entry name" value="MarR"/>
    <property type="match status" value="1"/>
</dbReference>
<dbReference type="Proteomes" id="UP000598775">
    <property type="component" value="Unassembled WGS sequence"/>
</dbReference>
<comment type="caution">
    <text evidence="2">The sequence shown here is derived from an EMBL/GenBank/DDBJ whole genome shotgun (WGS) entry which is preliminary data.</text>
</comment>
<dbReference type="RefSeq" id="WP_188675761.1">
    <property type="nucleotide sequence ID" value="NZ_BMGP01000002.1"/>
</dbReference>
<dbReference type="InterPro" id="IPR039422">
    <property type="entry name" value="MarR/SlyA-like"/>
</dbReference>
<dbReference type="InterPro" id="IPR036390">
    <property type="entry name" value="WH_DNA-bd_sf"/>
</dbReference>
<evidence type="ECO:0000313" key="2">
    <source>
        <dbReference type="EMBL" id="GGF21589.1"/>
    </source>
</evidence>
<reference evidence="2 3" key="1">
    <citation type="journal article" date="2014" name="Int. J. Syst. Evol. Microbiol.">
        <title>Complete genome sequence of Corynebacterium casei LMG S-19264T (=DSM 44701T), isolated from a smear-ripened cheese.</title>
        <authorList>
            <consortium name="US DOE Joint Genome Institute (JGI-PGF)"/>
            <person name="Walter F."/>
            <person name="Albersmeier A."/>
            <person name="Kalinowski J."/>
            <person name="Ruckert C."/>
        </authorList>
    </citation>
    <scope>NUCLEOTIDE SEQUENCE [LARGE SCALE GENOMIC DNA]</scope>
    <source>
        <strain evidence="2 3">CGMCC 1.12976</strain>
    </source>
</reference>
<name>A0A917EWE7_9MICO</name>
<dbReference type="InterPro" id="IPR000835">
    <property type="entry name" value="HTH_MarR-typ"/>
</dbReference>
<dbReference type="GO" id="GO:0006950">
    <property type="term" value="P:response to stress"/>
    <property type="evidence" value="ECO:0007669"/>
    <property type="project" value="TreeGrafter"/>
</dbReference>
<dbReference type="GO" id="GO:0003700">
    <property type="term" value="F:DNA-binding transcription factor activity"/>
    <property type="evidence" value="ECO:0007669"/>
    <property type="project" value="InterPro"/>
</dbReference>
<evidence type="ECO:0000313" key="3">
    <source>
        <dbReference type="Proteomes" id="UP000598775"/>
    </source>
</evidence>
<evidence type="ECO:0000259" key="1">
    <source>
        <dbReference type="PROSITE" id="PS50995"/>
    </source>
</evidence>
<gene>
    <name evidence="2" type="ORF">GCM10011399_14130</name>
</gene>
<keyword evidence="3" id="KW-1185">Reference proteome</keyword>
<dbReference type="PANTHER" id="PTHR33164:SF89">
    <property type="entry name" value="MARR FAMILY REGULATORY PROTEIN"/>
    <property type="match status" value="1"/>
</dbReference>
<dbReference type="Gene3D" id="1.10.10.10">
    <property type="entry name" value="Winged helix-like DNA-binding domain superfamily/Winged helix DNA-binding domain"/>
    <property type="match status" value="1"/>
</dbReference>
<organism evidence="2 3">
    <name type="scientific">Subtercola lobariae</name>
    <dbReference type="NCBI Taxonomy" id="1588641"/>
    <lineage>
        <taxon>Bacteria</taxon>
        <taxon>Bacillati</taxon>
        <taxon>Actinomycetota</taxon>
        <taxon>Actinomycetes</taxon>
        <taxon>Micrococcales</taxon>
        <taxon>Microbacteriaceae</taxon>
        <taxon>Subtercola</taxon>
    </lineage>
</organism>
<dbReference type="PROSITE" id="PS50995">
    <property type="entry name" value="HTH_MARR_2"/>
    <property type="match status" value="1"/>
</dbReference>
<protein>
    <submittedName>
        <fullName evidence="2">Transcriptional regulator, MarR family protein</fullName>
    </submittedName>
</protein>
<dbReference type="AlphaFoldDB" id="A0A917EWE7"/>